<comment type="subcellular location">
    <subcellularLocation>
        <location evidence="1">Mitochondrion</location>
    </subcellularLocation>
</comment>
<keyword evidence="7" id="KW-0496">Mitochondrion</keyword>
<gene>
    <name evidence="12" type="primary">MTIF2</name>
    <name evidence="12" type="ORF">CDAR_561</name>
</gene>
<dbReference type="InterPro" id="IPR053905">
    <property type="entry name" value="EF-G-like_DII"/>
</dbReference>
<keyword evidence="6" id="KW-0809">Transit peptide</keyword>
<comment type="similarity">
    <text evidence="2">Belongs to the TRAFAC class translation factor GTPase superfamily. Classic translation factor GTPase family. IF-2 subfamily.</text>
</comment>
<dbReference type="SUPFAM" id="SSF52156">
    <property type="entry name" value="Initiation factor IF2/eIF5b, domain 3"/>
    <property type="match status" value="1"/>
</dbReference>
<dbReference type="SUPFAM" id="SSF50447">
    <property type="entry name" value="Translation proteins"/>
    <property type="match status" value="2"/>
</dbReference>
<protein>
    <recommendedName>
        <fullName evidence="10">Translation initiation factor IF-2, mitochondrial</fullName>
    </recommendedName>
</protein>
<dbReference type="InterPro" id="IPR036925">
    <property type="entry name" value="TIF_IF2_dom3_sf"/>
</dbReference>
<evidence type="ECO:0000256" key="2">
    <source>
        <dbReference type="ARBA" id="ARBA00007733"/>
    </source>
</evidence>
<evidence type="ECO:0000256" key="4">
    <source>
        <dbReference type="ARBA" id="ARBA00022741"/>
    </source>
</evidence>
<dbReference type="GO" id="GO:0003743">
    <property type="term" value="F:translation initiation factor activity"/>
    <property type="evidence" value="ECO:0007669"/>
    <property type="project" value="UniProtKB-KW"/>
</dbReference>
<dbReference type="CDD" id="cd01887">
    <property type="entry name" value="IF2_eIF5B"/>
    <property type="match status" value="1"/>
</dbReference>
<dbReference type="SUPFAM" id="SSF52540">
    <property type="entry name" value="P-loop containing nucleoside triphosphate hydrolases"/>
    <property type="match status" value="1"/>
</dbReference>
<evidence type="ECO:0000256" key="6">
    <source>
        <dbReference type="ARBA" id="ARBA00022946"/>
    </source>
</evidence>
<dbReference type="FunFam" id="3.40.50.300:FF:000019">
    <property type="entry name" value="Translation initiation factor IF-2"/>
    <property type="match status" value="1"/>
</dbReference>
<evidence type="ECO:0000256" key="5">
    <source>
        <dbReference type="ARBA" id="ARBA00022917"/>
    </source>
</evidence>
<dbReference type="AlphaFoldDB" id="A0AAV4UC85"/>
<dbReference type="Gene3D" id="3.40.50.300">
    <property type="entry name" value="P-loop containing nucleotide triphosphate hydrolases"/>
    <property type="match status" value="1"/>
</dbReference>
<proteinExistence type="inferred from homology"/>
<dbReference type="CDD" id="cd03692">
    <property type="entry name" value="mtIF2_IVc"/>
    <property type="match status" value="1"/>
</dbReference>
<dbReference type="PROSITE" id="PS01176">
    <property type="entry name" value="IF2"/>
    <property type="match status" value="1"/>
</dbReference>
<dbReference type="FunFam" id="3.40.50.10050:FF:000001">
    <property type="entry name" value="Translation initiation factor IF-2"/>
    <property type="match status" value="1"/>
</dbReference>
<dbReference type="PROSITE" id="PS51722">
    <property type="entry name" value="G_TR_2"/>
    <property type="match status" value="1"/>
</dbReference>
<keyword evidence="4" id="KW-0547">Nucleotide-binding</keyword>
<evidence type="ECO:0000256" key="1">
    <source>
        <dbReference type="ARBA" id="ARBA00004173"/>
    </source>
</evidence>
<dbReference type="Proteomes" id="UP001054837">
    <property type="component" value="Unassembled WGS sequence"/>
</dbReference>
<dbReference type="NCBIfam" id="TIGR00231">
    <property type="entry name" value="small_GTP"/>
    <property type="match status" value="1"/>
</dbReference>
<evidence type="ECO:0000313" key="12">
    <source>
        <dbReference type="EMBL" id="GIY55413.1"/>
    </source>
</evidence>
<dbReference type="EMBL" id="BPLQ01011078">
    <property type="protein sequence ID" value="GIY55413.1"/>
    <property type="molecule type" value="Genomic_DNA"/>
</dbReference>
<keyword evidence="13" id="KW-1185">Reference proteome</keyword>
<evidence type="ECO:0000256" key="7">
    <source>
        <dbReference type="ARBA" id="ARBA00023128"/>
    </source>
</evidence>
<sequence>MRNWPYFCFLLKHAQDLKQVTSHFMLQKCNLQTFLSKPQHYTLYSQKIRTFHSSNILKKARKTREEKKFKNIIQVKQKSKLPRIQLWTGCNPLEIADMTNRELNDVYKAISYLENGAAYMDYNVEIHDTGAIIAIAKRLGYRVEFIKNPNLEQAKTKRIQDLVKRPPPEAKDLVKKPPVVAIMGHVDHGKTTLLDSLRHSSIVTQEHGGITQHIGAFTVNLPVGQITFLDTPGHAAFKSMRARGAQATDLVVLVVAADDSIMEQTVESVRFAREATVPIIVAINKIDKPTTNVDKVKQDLLNLGIQVEDFGGEVQAIPISALKKINLDLLTEAIVTQAELIGVGGDPTGPVEGVVLEASLDTTKGKVSTALVQRGTFKKGSILVAGTAWAKVRGMFDENGKQLTEVRPGMPVQVVGWKSWPAAGEIILEAESEKHARLVVEYREQKLMEEKMATDQIIIEKKAQMHYEKYYQERQARLMKGRHRKIRSSIREKESVEDPTPFLSFVLKGDVHGSVEAILQVVDTYDSHDVCRVDVIDSGVGNVTENDILLAETFEGVIYTFNVQVPKEVKKLADERGVIIKPFNVIYHLIADMKTEISNRLPLVEKEDIIGEASVLQQFLINEKKSKVPVAGCKCTKGVLKKNSLCKVIRSEEVIFDGLIKSLRHEKSDVESIKKDVECGLMVDDPEVTFEAGDTIVCYSPKSVAQITDWNPGF</sequence>
<dbReference type="Pfam" id="PF22042">
    <property type="entry name" value="EF-G_D2"/>
    <property type="match status" value="1"/>
</dbReference>
<dbReference type="FunFam" id="2.40.30.10:FF:000008">
    <property type="entry name" value="Translation initiation factor IF-2"/>
    <property type="match status" value="1"/>
</dbReference>
<keyword evidence="3 12" id="KW-0396">Initiation factor</keyword>
<keyword evidence="8" id="KW-0342">GTP-binding</keyword>
<comment type="function">
    <text evidence="9">One of the essential components for the initiation of protein synthesis. Protects formylmethionyl-tRNA from spontaneous hydrolysis and promotes its binding to the 30S ribosomal subunits. Also involved in the hydrolysis of GTP during the formation of the 70S ribosomal complex.</text>
</comment>
<keyword evidence="5" id="KW-0648">Protein biosynthesis</keyword>
<dbReference type="InterPro" id="IPR023115">
    <property type="entry name" value="TIF_IF2_dom3"/>
</dbReference>
<dbReference type="Gene3D" id="3.40.50.10050">
    <property type="entry name" value="Translation initiation factor IF- 2, domain 3"/>
    <property type="match status" value="1"/>
</dbReference>
<dbReference type="PANTHER" id="PTHR43381:SF20">
    <property type="entry name" value="TRANSLATION INITIATION FACTOR IF-2, MITOCHONDRIAL"/>
    <property type="match status" value="1"/>
</dbReference>
<dbReference type="Gene3D" id="2.40.30.10">
    <property type="entry name" value="Translation factors"/>
    <property type="match status" value="2"/>
</dbReference>
<name>A0AAV4UC85_9ARAC</name>
<evidence type="ECO:0000259" key="11">
    <source>
        <dbReference type="PROSITE" id="PS51722"/>
    </source>
</evidence>
<evidence type="ECO:0000256" key="9">
    <source>
        <dbReference type="ARBA" id="ARBA00025162"/>
    </source>
</evidence>
<accession>A0AAV4UC85</accession>
<dbReference type="Pfam" id="PF00009">
    <property type="entry name" value="GTP_EFTU"/>
    <property type="match status" value="1"/>
</dbReference>
<dbReference type="InterPro" id="IPR027417">
    <property type="entry name" value="P-loop_NTPase"/>
</dbReference>
<dbReference type="PANTHER" id="PTHR43381">
    <property type="entry name" value="TRANSLATION INITIATION FACTOR IF-2-RELATED"/>
    <property type="match status" value="1"/>
</dbReference>
<dbReference type="InterPro" id="IPR044145">
    <property type="entry name" value="IF2_II"/>
</dbReference>
<organism evidence="12 13">
    <name type="scientific">Caerostris darwini</name>
    <dbReference type="NCBI Taxonomy" id="1538125"/>
    <lineage>
        <taxon>Eukaryota</taxon>
        <taxon>Metazoa</taxon>
        <taxon>Ecdysozoa</taxon>
        <taxon>Arthropoda</taxon>
        <taxon>Chelicerata</taxon>
        <taxon>Arachnida</taxon>
        <taxon>Araneae</taxon>
        <taxon>Araneomorphae</taxon>
        <taxon>Entelegynae</taxon>
        <taxon>Araneoidea</taxon>
        <taxon>Araneidae</taxon>
        <taxon>Caerostris</taxon>
    </lineage>
</organism>
<dbReference type="GO" id="GO:0005525">
    <property type="term" value="F:GTP binding"/>
    <property type="evidence" value="ECO:0007669"/>
    <property type="project" value="UniProtKB-KW"/>
</dbReference>
<reference evidence="12 13" key="1">
    <citation type="submission" date="2021-06" db="EMBL/GenBank/DDBJ databases">
        <title>Caerostris darwini draft genome.</title>
        <authorList>
            <person name="Kono N."/>
            <person name="Arakawa K."/>
        </authorList>
    </citation>
    <scope>NUCLEOTIDE SEQUENCE [LARGE SCALE GENOMIC DNA]</scope>
</reference>
<evidence type="ECO:0000256" key="10">
    <source>
        <dbReference type="ARBA" id="ARBA00044200"/>
    </source>
</evidence>
<dbReference type="InterPro" id="IPR000178">
    <property type="entry name" value="TF_IF2_bacterial-like"/>
</dbReference>
<feature type="domain" description="Tr-type G" evidence="11">
    <location>
        <begin position="175"/>
        <end position="348"/>
    </location>
</feature>
<dbReference type="GO" id="GO:0003924">
    <property type="term" value="F:GTPase activity"/>
    <property type="evidence" value="ECO:0007669"/>
    <property type="project" value="InterPro"/>
</dbReference>
<dbReference type="InterPro" id="IPR000795">
    <property type="entry name" value="T_Tr_GTP-bd_dom"/>
</dbReference>
<dbReference type="Pfam" id="PF11987">
    <property type="entry name" value="IF-2"/>
    <property type="match status" value="1"/>
</dbReference>
<dbReference type="FunFam" id="2.40.30.10:FF:000007">
    <property type="entry name" value="Translation initiation factor IF-2"/>
    <property type="match status" value="1"/>
</dbReference>
<evidence type="ECO:0000256" key="3">
    <source>
        <dbReference type="ARBA" id="ARBA00022540"/>
    </source>
</evidence>
<dbReference type="InterPro" id="IPR009000">
    <property type="entry name" value="Transl_B-barrel_sf"/>
</dbReference>
<comment type="caution">
    <text evidence="12">The sequence shown here is derived from an EMBL/GenBank/DDBJ whole genome shotgun (WGS) entry which is preliminary data.</text>
</comment>
<dbReference type="CDD" id="cd03702">
    <property type="entry name" value="IF2_mtIF2_II"/>
    <property type="match status" value="1"/>
</dbReference>
<evidence type="ECO:0000313" key="13">
    <source>
        <dbReference type="Proteomes" id="UP001054837"/>
    </source>
</evidence>
<dbReference type="InterPro" id="IPR015760">
    <property type="entry name" value="TIF_IF2"/>
</dbReference>
<dbReference type="GO" id="GO:0005739">
    <property type="term" value="C:mitochondrion"/>
    <property type="evidence" value="ECO:0007669"/>
    <property type="project" value="UniProtKB-SubCell"/>
</dbReference>
<dbReference type="InterPro" id="IPR005225">
    <property type="entry name" value="Small_GTP-bd"/>
</dbReference>
<evidence type="ECO:0000256" key="8">
    <source>
        <dbReference type="ARBA" id="ARBA00023134"/>
    </source>
</evidence>